<dbReference type="AlphaFoldDB" id="A0A8H4PFA3"/>
<dbReference type="InterPro" id="IPR023210">
    <property type="entry name" value="NADP_OxRdtase_dom"/>
</dbReference>
<organism evidence="3 4">
    <name type="scientific">Fusarium albosuccineum</name>
    <dbReference type="NCBI Taxonomy" id="1237068"/>
    <lineage>
        <taxon>Eukaryota</taxon>
        <taxon>Fungi</taxon>
        <taxon>Dikarya</taxon>
        <taxon>Ascomycota</taxon>
        <taxon>Pezizomycotina</taxon>
        <taxon>Sordariomycetes</taxon>
        <taxon>Hypocreomycetidae</taxon>
        <taxon>Hypocreales</taxon>
        <taxon>Nectriaceae</taxon>
        <taxon>Fusarium</taxon>
        <taxon>Fusarium decemcellulare species complex</taxon>
    </lineage>
</organism>
<dbReference type="CDD" id="cd19101">
    <property type="entry name" value="AKR_unchar"/>
    <property type="match status" value="1"/>
</dbReference>
<evidence type="ECO:0000313" key="3">
    <source>
        <dbReference type="EMBL" id="KAF4467416.1"/>
    </source>
</evidence>
<protein>
    <submittedName>
        <fullName evidence="3">Aldo keto reductase</fullName>
    </submittedName>
</protein>
<evidence type="ECO:0000259" key="2">
    <source>
        <dbReference type="Pfam" id="PF00248"/>
    </source>
</evidence>
<dbReference type="Pfam" id="PF00248">
    <property type="entry name" value="Aldo_ket_red"/>
    <property type="match status" value="1"/>
</dbReference>
<proteinExistence type="predicted"/>
<comment type="caution">
    <text evidence="3">The sequence shown here is derived from an EMBL/GenBank/DDBJ whole genome shotgun (WGS) entry which is preliminary data.</text>
</comment>
<keyword evidence="4" id="KW-1185">Reference proteome</keyword>
<dbReference type="EMBL" id="JAADYS010000748">
    <property type="protein sequence ID" value="KAF4467416.1"/>
    <property type="molecule type" value="Genomic_DNA"/>
</dbReference>
<dbReference type="Proteomes" id="UP000554235">
    <property type="component" value="Unassembled WGS sequence"/>
</dbReference>
<keyword evidence="1" id="KW-0560">Oxidoreductase</keyword>
<evidence type="ECO:0000256" key="1">
    <source>
        <dbReference type="ARBA" id="ARBA00023002"/>
    </source>
</evidence>
<dbReference type="GO" id="GO:0016491">
    <property type="term" value="F:oxidoreductase activity"/>
    <property type="evidence" value="ECO:0007669"/>
    <property type="project" value="UniProtKB-KW"/>
</dbReference>
<sequence length="548" mass="60483">MAVSSNGGPNAAHVNMMTDTIIANLPANGLRVVFRSLLASWPEITGTFERETRNFLGQAATKSVASKVDVMDIEGLKDTQRIIRCMLGSGMVFESMPLLGKVSGRGAALALTSRGTSTDDLDAFLASVDGDIVQSMTAVKKAMFVDSGARDMSSKEQSLVENLLQALIRCQDVLQGTESEYPYGRGLVTTASTLGVTVPGPEHSPVNGNHLEVSPPSQAKETFQLGNQTLPRIFSGLWQMSSPAWGSAPTSKIVEQFSTHVQSGFTAFDMADHYGDAEVIFGRFRSLYPHKNAMFTATKYCVFHPMTVTREAVQANVTERCQRLQQEKIDLLQFHWQFWDNPQYLHALHYLSEDERVGMLGLCNFDTEHLEQVINRGIRIYTNQVQFSLIDSRPTVRMAKVCNDHGVKLLTYGTLCGGFIADKWLDKPEPDVYGASITPSQRKYHGIISSWGGWDLFQDLLKALHTIAVKHGVNISNVATRWVLDFPYVGAVIIGARMGVSEHTDENTATFGWSLDDKDKAAIEAVLSRSKRAEMFKTMGDCGGEYRT</sequence>
<dbReference type="PANTHER" id="PTHR43147:SF2">
    <property type="entry name" value="NADP-DEPENDENT OXIDOREDUCTASE DOMAIN-CONTAINING PROTEIN"/>
    <property type="match status" value="1"/>
</dbReference>
<gene>
    <name evidence="3" type="ORF">FALBO_5710</name>
</gene>
<name>A0A8H4PFA3_9HYPO</name>
<reference evidence="3 4" key="1">
    <citation type="submission" date="2020-01" db="EMBL/GenBank/DDBJ databases">
        <title>Identification and distribution of gene clusters putatively required for synthesis of sphingolipid metabolism inhibitors in phylogenetically diverse species of the filamentous fungus Fusarium.</title>
        <authorList>
            <person name="Kim H.-S."/>
            <person name="Busman M."/>
            <person name="Brown D.W."/>
            <person name="Divon H."/>
            <person name="Uhlig S."/>
            <person name="Proctor R.H."/>
        </authorList>
    </citation>
    <scope>NUCLEOTIDE SEQUENCE [LARGE SCALE GENOMIC DNA]</scope>
    <source>
        <strain evidence="3 4">NRRL 20459</strain>
    </source>
</reference>
<dbReference type="SUPFAM" id="SSF51430">
    <property type="entry name" value="NAD(P)-linked oxidoreductase"/>
    <property type="match status" value="1"/>
</dbReference>
<dbReference type="InterPro" id="IPR036812">
    <property type="entry name" value="NAD(P)_OxRdtase_dom_sf"/>
</dbReference>
<accession>A0A8H4PFA3</accession>
<evidence type="ECO:0000313" key="4">
    <source>
        <dbReference type="Proteomes" id="UP000554235"/>
    </source>
</evidence>
<feature type="domain" description="NADP-dependent oxidoreductase" evidence="2">
    <location>
        <begin position="233"/>
        <end position="526"/>
    </location>
</feature>
<dbReference type="Gene3D" id="3.20.20.100">
    <property type="entry name" value="NADP-dependent oxidoreductase domain"/>
    <property type="match status" value="1"/>
</dbReference>
<dbReference type="OrthoDB" id="686384at2759"/>
<dbReference type="PANTHER" id="PTHR43147">
    <property type="entry name" value="PROTEIN TAS"/>
    <property type="match status" value="1"/>
</dbReference>